<dbReference type="Pfam" id="PF13649">
    <property type="entry name" value="Methyltransf_25"/>
    <property type="match status" value="1"/>
</dbReference>
<dbReference type="InterPro" id="IPR041698">
    <property type="entry name" value="Methyltransf_25"/>
</dbReference>
<evidence type="ECO:0000313" key="4">
    <source>
        <dbReference type="EMBL" id="AXO87598.1"/>
    </source>
</evidence>
<dbReference type="SUPFAM" id="SSF53335">
    <property type="entry name" value="S-adenosyl-L-methionine-dependent methyltransferases"/>
    <property type="match status" value="1"/>
</dbReference>
<evidence type="ECO:0000256" key="2">
    <source>
        <dbReference type="ARBA" id="ARBA00022679"/>
    </source>
</evidence>
<proteinExistence type="predicted"/>
<dbReference type="InterPro" id="IPR029063">
    <property type="entry name" value="SAM-dependent_MTases_sf"/>
</dbReference>
<dbReference type="Proteomes" id="UP000258127">
    <property type="component" value="Chromosome"/>
</dbReference>
<evidence type="ECO:0000313" key="5">
    <source>
        <dbReference type="Proteomes" id="UP000258127"/>
    </source>
</evidence>
<evidence type="ECO:0000259" key="3">
    <source>
        <dbReference type="Pfam" id="PF13649"/>
    </source>
</evidence>
<dbReference type="PANTHER" id="PTHR43861">
    <property type="entry name" value="TRANS-ACONITATE 2-METHYLTRANSFERASE-RELATED"/>
    <property type="match status" value="1"/>
</dbReference>
<organism evidence="4 5">
    <name type="scientific">Pseudomonas parafulva</name>
    <dbReference type="NCBI Taxonomy" id="157782"/>
    <lineage>
        <taxon>Bacteria</taxon>
        <taxon>Pseudomonadati</taxon>
        <taxon>Pseudomonadota</taxon>
        <taxon>Gammaproteobacteria</taxon>
        <taxon>Pseudomonadales</taxon>
        <taxon>Pseudomonadaceae</taxon>
        <taxon>Pseudomonas</taxon>
    </lineage>
</organism>
<keyword evidence="5" id="KW-1185">Reference proteome</keyword>
<dbReference type="EMBL" id="CP031641">
    <property type="protein sequence ID" value="AXO87598.1"/>
    <property type="molecule type" value="Genomic_DNA"/>
</dbReference>
<dbReference type="GO" id="GO:0032259">
    <property type="term" value="P:methylation"/>
    <property type="evidence" value="ECO:0007669"/>
    <property type="project" value="UniProtKB-KW"/>
</dbReference>
<feature type="domain" description="Methyltransferase" evidence="3">
    <location>
        <begin position="44"/>
        <end position="139"/>
    </location>
</feature>
<dbReference type="GO" id="GO:0008168">
    <property type="term" value="F:methyltransferase activity"/>
    <property type="evidence" value="ECO:0007669"/>
    <property type="project" value="UniProtKB-KW"/>
</dbReference>
<keyword evidence="1 4" id="KW-0489">Methyltransferase</keyword>
<sequence length="246" mass="27630">MTLESAEYNVIGGLFESFTDTAAQREVEVRTILHMVGDVHGKSILDVACGFGYFGRQLRQRGARKVVGVDISQKMIDLAREESARTGDDLEFHVRDASKMEKLGNFDMVVAAWLFNYASSLDDLENMFKCVAANLSTGGTLVAYTVEPDFELGLGNFTSYGVNVRTEEPWGPGYRHQAEFVTQPPSPFTFYRWGRADYERAAKNAGFSSLRWQKPLLLKADEQKYTPGFWDVFKDNCLQTGLVCTL</sequence>
<evidence type="ECO:0000256" key="1">
    <source>
        <dbReference type="ARBA" id="ARBA00022603"/>
    </source>
</evidence>
<gene>
    <name evidence="4" type="ORF">DZC75_05990</name>
</gene>
<protein>
    <submittedName>
        <fullName evidence="4">Class I SAM-dependent methyltransferase</fullName>
    </submittedName>
</protein>
<dbReference type="Gene3D" id="3.40.50.150">
    <property type="entry name" value="Vaccinia Virus protein VP39"/>
    <property type="match status" value="1"/>
</dbReference>
<accession>A0AAI8P991</accession>
<keyword evidence="2" id="KW-0808">Transferase</keyword>
<name>A0AAI8P991_9PSED</name>
<dbReference type="CDD" id="cd02440">
    <property type="entry name" value="AdoMet_MTases"/>
    <property type="match status" value="1"/>
</dbReference>
<reference evidence="4 5" key="1">
    <citation type="submission" date="2018-08" db="EMBL/GenBank/DDBJ databases">
        <authorList>
            <person name="Lee Y."/>
            <person name="Kakembo D."/>
        </authorList>
    </citation>
    <scope>NUCLEOTIDE SEQUENCE [LARGE SCALE GENOMIC DNA]</scope>
    <source>
        <strain evidence="4 5">JBCS1880</strain>
    </source>
</reference>
<dbReference type="PANTHER" id="PTHR43861:SF1">
    <property type="entry name" value="TRANS-ACONITATE 2-METHYLTRANSFERASE"/>
    <property type="match status" value="1"/>
</dbReference>
<dbReference type="KEGG" id="ppv:NJ69_03265"/>
<dbReference type="AlphaFoldDB" id="A0AAI8P991"/>